<keyword evidence="2" id="KW-0614">Plasmid</keyword>
<dbReference type="Proteomes" id="UP001164713">
    <property type="component" value="Plasmid unnamed"/>
</dbReference>
<keyword evidence="3" id="KW-1185">Reference proteome</keyword>
<evidence type="ECO:0000256" key="1">
    <source>
        <dbReference type="SAM" id="Phobius"/>
    </source>
</evidence>
<proteinExistence type="predicted"/>
<sequence>MRERLSWKNATLRFFALITIMLITQIIDLGLGQLINNYHHEFYVSGGFIIGFIYRKWIEEDIE</sequence>
<reference evidence="2" key="1">
    <citation type="submission" date="2022-12" db="EMBL/GenBank/DDBJ databases">
        <title>Genomic of Bacillus halotolerans.</title>
        <authorList>
            <person name="Xu G."/>
            <person name="Ding Y."/>
        </authorList>
    </citation>
    <scope>NUCLEOTIDE SEQUENCE</scope>
    <source>
        <strain evidence="2">B13</strain>
        <plasmid evidence="2">unnamed</plasmid>
    </source>
</reference>
<geneLocation type="plasmid" evidence="2 3">
    <name>unnamed</name>
</geneLocation>
<protein>
    <submittedName>
        <fullName evidence="2">Uncharacterized protein</fullName>
    </submittedName>
</protein>
<keyword evidence="1" id="KW-0812">Transmembrane</keyword>
<keyword evidence="1" id="KW-0472">Membrane</keyword>
<organism evidence="2 3">
    <name type="scientific">Bacillus halotolerans</name>
    <dbReference type="NCBI Taxonomy" id="260554"/>
    <lineage>
        <taxon>Bacteria</taxon>
        <taxon>Bacillati</taxon>
        <taxon>Bacillota</taxon>
        <taxon>Bacilli</taxon>
        <taxon>Bacillales</taxon>
        <taxon>Bacillaceae</taxon>
        <taxon>Bacillus</taxon>
    </lineage>
</organism>
<dbReference type="EMBL" id="CP114067">
    <property type="protein sequence ID" value="WAT23502.1"/>
    <property type="molecule type" value="Genomic_DNA"/>
</dbReference>
<keyword evidence="1" id="KW-1133">Transmembrane helix</keyword>
<name>A0ABY7I722_9BACI</name>
<evidence type="ECO:0000313" key="2">
    <source>
        <dbReference type="EMBL" id="WAT23502.1"/>
    </source>
</evidence>
<evidence type="ECO:0000313" key="3">
    <source>
        <dbReference type="Proteomes" id="UP001164713"/>
    </source>
</evidence>
<dbReference type="RefSeq" id="WP_269108207.1">
    <property type="nucleotide sequence ID" value="NZ_CP114067.1"/>
</dbReference>
<gene>
    <name evidence="2" type="ORF">O0R52_22230</name>
</gene>
<accession>A0ABY7I722</accession>
<feature type="transmembrane region" description="Helical" evidence="1">
    <location>
        <begin position="12"/>
        <end position="36"/>
    </location>
</feature>